<dbReference type="EMBL" id="LNIX01000001">
    <property type="protein sequence ID" value="OXA64538.1"/>
    <property type="molecule type" value="Genomic_DNA"/>
</dbReference>
<dbReference type="OrthoDB" id="2789670at2759"/>
<keyword evidence="11 14" id="KW-0503">Monooxygenase</keyword>
<dbReference type="Gene3D" id="1.10.630.10">
    <property type="entry name" value="Cytochrome P450"/>
    <property type="match status" value="1"/>
</dbReference>
<dbReference type="PANTHER" id="PTHR24292">
    <property type="entry name" value="CYTOCHROME P450"/>
    <property type="match status" value="1"/>
</dbReference>
<dbReference type="STRING" id="158441.A0A226F529"/>
<evidence type="ECO:0000313" key="16">
    <source>
        <dbReference type="Proteomes" id="UP000198287"/>
    </source>
</evidence>
<dbReference type="InterPro" id="IPR050476">
    <property type="entry name" value="Insect_CytP450_Detox"/>
</dbReference>
<evidence type="ECO:0000256" key="5">
    <source>
        <dbReference type="ARBA" id="ARBA00022617"/>
    </source>
</evidence>
<dbReference type="PROSITE" id="PS00086">
    <property type="entry name" value="CYTOCHROME_P450"/>
    <property type="match status" value="1"/>
</dbReference>
<dbReference type="Pfam" id="PF00067">
    <property type="entry name" value="p450"/>
    <property type="match status" value="2"/>
</dbReference>
<dbReference type="AlphaFoldDB" id="A0A226F529"/>
<keyword evidence="8" id="KW-0492">Microsome</keyword>
<evidence type="ECO:0000256" key="12">
    <source>
        <dbReference type="ARBA" id="ARBA00023136"/>
    </source>
</evidence>
<dbReference type="InterPro" id="IPR001128">
    <property type="entry name" value="Cyt_P450"/>
</dbReference>
<dbReference type="SUPFAM" id="SSF48264">
    <property type="entry name" value="Cytochrome P450"/>
    <property type="match status" value="1"/>
</dbReference>
<evidence type="ECO:0000313" key="15">
    <source>
        <dbReference type="EMBL" id="OXA64538.1"/>
    </source>
</evidence>
<evidence type="ECO:0000256" key="8">
    <source>
        <dbReference type="ARBA" id="ARBA00022848"/>
    </source>
</evidence>
<keyword evidence="5 13" id="KW-0349">Heme</keyword>
<evidence type="ECO:0000256" key="9">
    <source>
        <dbReference type="ARBA" id="ARBA00023002"/>
    </source>
</evidence>
<dbReference type="CDD" id="cd11056">
    <property type="entry name" value="CYP6-like"/>
    <property type="match status" value="1"/>
</dbReference>
<keyword evidence="10 13" id="KW-0408">Iron</keyword>
<evidence type="ECO:0000256" key="11">
    <source>
        <dbReference type="ARBA" id="ARBA00023033"/>
    </source>
</evidence>
<keyword evidence="16" id="KW-1185">Reference proteome</keyword>
<dbReference type="PRINTS" id="PR00385">
    <property type="entry name" value="P450"/>
</dbReference>
<evidence type="ECO:0000256" key="13">
    <source>
        <dbReference type="PIRSR" id="PIRSR602402-1"/>
    </source>
</evidence>
<evidence type="ECO:0000256" key="4">
    <source>
        <dbReference type="ARBA" id="ARBA00010617"/>
    </source>
</evidence>
<dbReference type="GO" id="GO:0004497">
    <property type="term" value="F:monooxygenase activity"/>
    <property type="evidence" value="ECO:0007669"/>
    <property type="project" value="UniProtKB-KW"/>
</dbReference>
<proteinExistence type="inferred from homology"/>
<keyword evidence="9 14" id="KW-0560">Oxidoreductase</keyword>
<sequence>MWLISVALFIATVWLLLHFAKIYSGRKLNYWKKQGFPILEETISGWDVFTGKGNDFDNFTDRRAFADDKLFKNGLFGLDGQPWKNMRTFLSPTFTSGRIRQMFSHFEKSANNLTGFIKTKKISATAPPHFDLPLVDAMRKYSMQVITSAAFGLNVNSFHENDKIVPMAERIFIISVSAKIKIAICQKLPKLAKLLNLKVFDPEPTNFFWGLISSSLKTRQESGVKGNDFVQILVDAMNDKSGDKKSNIKWSDDVAIPQAFAFIAAGFDTIANNLSVACYVLATHADIQEELYQVLRRHPAVARLDRICTKDYMLPGNGGKPRIIPKGTVVALPTDAFHKDEQYFPNPYKFDPTRFNKENKAKRNTYAYMPFGIGPRSCIGMRFALVETKVALAYIVRNFVIRPAQGTPVPEKMEKDIVGYKVSSDVKLKFIPRE</sequence>
<accession>A0A226F529</accession>
<keyword evidence="12" id="KW-0472">Membrane</keyword>
<organism evidence="15 16">
    <name type="scientific">Folsomia candida</name>
    <name type="common">Springtail</name>
    <dbReference type="NCBI Taxonomy" id="158441"/>
    <lineage>
        <taxon>Eukaryota</taxon>
        <taxon>Metazoa</taxon>
        <taxon>Ecdysozoa</taxon>
        <taxon>Arthropoda</taxon>
        <taxon>Hexapoda</taxon>
        <taxon>Collembola</taxon>
        <taxon>Entomobryomorpha</taxon>
        <taxon>Isotomoidea</taxon>
        <taxon>Isotomidae</taxon>
        <taxon>Proisotominae</taxon>
        <taxon>Folsomia</taxon>
    </lineage>
</organism>
<dbReference type="InterPro" id="IPR017972">
    <property type="entry name" value="Cyt_P450_CS"/>
</dbReference>
<evidence type="ECO:0000256" key="10">
    <source>
        <dbReference type="ARBA" id="ARBA00023004"/>
    </source>
</evidence>
<gene>
    <name evidence="15" type="ORF">Fcan01_00118</name>
</gene>
<comment type="subcellular location">
    <subcellularLocation>
        <location evidence="3">Endoplasmic reticulum membrane</location>
        <topology evidence="3">Peripheral membrane protein</topology>
    </subcellularLocation>
    <subcellularLocation>
        <location evidence="2">Microsome membrane</location>
        <topology evidence="2">Peripheral membrane protein</topology>
    </subcellularLocation>
</comment>
<feature type="binding site" description="axial binding residue" evidence="13">
    <location>
        <position position="378"/>
    </location>
    <ligand>
        <name>heme</name>
        <dbReference type="ChEBI" id="CHEBI:30413"/>
    </ligand>
    <ligandPart>
        <name>Fe</name>
        <dbReference type="ChEBI" id="CHEBI:18248"/>
    </ligandPart>
</feature>
<name>A0A226F529_FOLCA</name>
<dbReference type="OMA" id="IERECTK"/>
<evidence type="ECO:0000256" key="14">
    <source>
        <dbReference type="RuleBase" id="RU000461"/>
    </source>
</evidence>
<keyword evidence="6 13" id="KW-0479">Metal-binding</keyword>
<dbReference type="GO" id="GO:0020037">
    <property type="term" value="F:heme binding"/>
    <property type="evidence" value="ECO:0007669"/>
    <property type="project" value="InterPro"/>
</dbReference>
<reference evidence="15 16" key="1">
    <citation type="submission" date="2015-12" db="EMBL/GenBank/DDBJ databases">
        <title>The genome of Folsomia candida.</title>
        <authorList>
            <person name="Faddeeva A."/>
            <person name="Derks M.F."/>
            <person name="Anvar Y."/>
            <person name="Smit S."/>
            <person name="Van Straalen N."/>
            <person name="Roelofs D."/>
        </authorList>
    </citation>
    <scope>NUCLEOTIDE SEQUENCE [LARGE SCALE GENOMIC DNA]</scope>
    <source>
        <strain evidence="15 16">VU population</strain>
        <tissue evidence="15">Whole body</tissue>
    </source>
</reference>
<evidence type="ECO:0000256" key="2">
    <source>
        <dbReference type="ARBA" id="ARBA00004174"/>
    </source>
</evidence>
<comment type="caution">
    <text evidence="15">The sequence shown here is derived from an EMBL/GenBank/DDBJ whole genome shotgun (WGS) entry which is preliminary data.</text>
</comment>
<protein>
    <submittedName>
        <fullName evidence="15">Cytochrome P450 3A2</fullName>
    </submittedName>
</protein>
<dbReference type="InterPro" id="IPR002402">
    <property type="entry name" value="Cyt_P450_E_grp-II"/>
</dbReference>
<evidence type="ECO:0000256" key="6">
    <source>
        <dbReference type="ARBA" id="ARBA00022723"/>
    </source>
</evidence>
<evidence type="ECO:0000256" key="7">
    <source>
        <dbReference type="ARBA" id="ARBA00022824"/>
    </source>
</evidence>
<dbReference type="PRINTS" id="PR00464">
    <property type="entry name" value="EP450II"/>
</dbReference>
<keyword evidence="7" id="KW-0256">Endoplasmic reticulum</keyword>
<comment type="cofactor">
    <cofactor evidence="1 13">
        <name>heme</name>
        <dbReference type="ChEBI" id="CHEBI:30413"/>
    </cofactor>
</comment>
<dbReference type="GO" id="GO:0016705">
    <property type="term" value="F:oxidoreductase activity, acting on paired donors, with incorporation or reduction of molecular oxygen"/>
    <property type="evidence" value="ECO:0007669"/>
    <property type="project" value="InterPro"/>
</dbReference>
<evidence type="ECO:0000256" key="3">
    <source>
        <dbReference type="ARBA" id="ARBA00004406"/>
    </source>
</evidence>
<evidence type="ECO:0000256" key="1">
    <source>
        <dbReference type="ARBA" id="ARBA00001971"/>
    </source>
</evidence>
<dbReference type="PANTHER" id="PTHR24292:SF54">
    <property type="entry name" value="CYP9F3-RELATED"/>
    <property type="match status" value="1"/>
</dbReference>
<dbReference type="Proteomes" id="UP000198287">
    <property type="component" value="Unassembled WGS sequence"/>
</dbReference>
<comment type="similarity">
    <text evidence="4 14">Belongs to the cytochrome P450 family.</text>
</comment>
<dbReference type="GO" id="GO:0005506">
    <property type="term" value="F:iron ion binding"/>
    <property type="evidence" value="ECO:0007669"/>
    <property type="project" value="InterPro"/>
</dbReference>
<dbReference type="InterPro" id="IPR036396">
    <property type="entry name" value="Cyt_P450_sf"/>
</dbReference>
<dbReference type="GO" id="GO:0005789">
    <property type="term" value="C:endoplasmic reticulum membrane"/>
    <property type="evidence" value="ECO:0007669"/>
    <property type="project" value="UniProtKB-SubCell"/>
</dbReference>